<dbReference type="PANTHER" id="PTHR21621:SF0">
    <property type="entry name" value="BETA-CITRYLGLUTAMATE SYNTHASE B-RELATED"/>
    <property type="match status" value="1"/>
</dbReference>
<dbReference type="InterPro" id="IPR013815">
    <property type="entry name" value="ATP_grasp_subdomain_1"/>
</dbReference>
<dbReference type="Pfam" id="PF14398">
    <property type="entry name" value="ATPgrasp_YheCD"/>
    <property type="match status" value="1"/>
</dbReference>
<name>A0A327YGR9_9BACL</name>
<proteinExistence type="predicted"/>
<gene>
    <name evidence="3" type="ORF">B0I26_10686</name>
</gene>
<keyword evidence="1" id="KW-0547">Nucleotide-binding</keyword>
<dbReference type="GO" id="GO:0018169">
    <property type="term" value="F:ribosomal S6-glutamic acid ligase activity"/>
    <property type="evidence" value="ECO:0007669"/>
    <property type="project" value="TreeGrafter"/>
</dbReference>
<dbReference type="Gene3D" id="3.30.1490.20">
    <property type="entry name" value="ATP-grasp fold, A domain"/>
    <property type="match status" value="1"/>
</dbReference>
<evidence type="ECO:0000259" key="2">
    <source>
        <dbReference type="PROSITE" id="PS50975"/>
    </source>
</evidence>
<dbReference type="GO" id="GO:0005737">
    <property type="term" value="C:cytoplasm"/>
    <property type="evidence" value="ECO:0007669"/>
    <property type="project" value="TreeGrafter"/>
</dbReference>
<comment type="caution">
    <text evidence="3">The sequence shown here is derived from an EMBL/GenBank/DDBJ whole genome shotgun (WGS) entry which is preliminary data.</text>
</comment>
<protein>
    <submittedName>
        <fullName evidence="3">Glutathione synthase/RimK-type ligase-like ATP-grasp enzyme</fullName>
    </submittedName>
</protein>
<dbReference type="EMBL" id="QLMH01000006">
    <property type="protein sequence ID" value="RAK19462.1"/>
    <property type="molecule type" value="Genomic_DNA"/>
</dbReference>
<dbReference type="OrthoDB" id="7869153at2"/>
<dbReference type="PROSITE" id="PS50975">
    <property type="entry name" value="ATP_GRASP"/>
    <property type="match status" value="1"/>
</dbReference>
<keyword evidence="3" id="KW-0436">Ligase</keyword>
<organism evidence="3 4">
    <name type="scientific">Paranoxybacillus vitaminiphilus</name>
    <dbReference type="NCBI Taxonomy" id="581036"/>
    <lineage>
        <taxon>Bacteria</taxon>
        <taxon>Bacillati</taxon>
        <taxon>Bacillota</taxon>
        <taxon>Bacilli</taxon>
        <taxon>Bacillales</taxon>
        <taxon>Anoxybacillaceae</taxon>
        <taxon>Paranoxybacillus</taxon>
    </lineage>
</organism>
<evidence type="ECO:0000256" key="1">
    <source>
        <dbReference type="PROSITE-ProRule" id="PRU00409"/>
    </source>
</evidence>
<keyword evidence="1" id="KW-0067">ATP-binding</keyword>
<reference evidence="3 4" key="1">
    <citation type="submission" date="2018-06" db="EMBL/GenBank/DDBJ databases">
        <title>Genomic Encyclopedia of Type Strains, Phase III (KMG-III): the genomes of soil and plant-associated and newly described type strains.</title>
        <authorList>
            <person name="Whitman W."/>
        </authorList>
    </citation>
    <scope>NUCLEOTIDE SEQUENCE [LARGE SCALE GENOMIC DNA]</scope>
    <source>
        <strain evidence="3 4">CGMCC 1.8979</strain>
    </source>
</reference>
<dbReference type="GO" id="GO:0005524">
    <property type="term" value="F:ATP binding"/>
    <property type="evidence" value="ECO:0007669"/>
    <property type="project" value="UniProtKB-UniRule"/>
</dbReference>
<dbReference type="RefSeq" id="WP_111645121.1">
    <property type="nucleotide sequence ID" value="NZ_QLMH01000006.1"/>
</dbReference>
<keyword evidence="4" id="KW-1185">Reference proteome</keyword>
<dbReference type="PANTHER" id="PTHR21621">
    <property type="entry name" value="RIBOSOMAL PROTEIN S6 MODIFICATION PROTEIN"/>
    <property type="match status" value="1"/>
</dbReference>
<feature type="domain" description="ATP-grasp" evidence="2">
    <location>
        <begin position="124"/>
        <end position="359"/>
    </location>
</feature>
<dbReference type="AlphaFoldDB" id="A0A327YGR9"/>
<dbReference type="SUPFAM" id="SSF56059">
    <property type="entry name" value="Glutathione synthetase ATP-binding domain-like"/>
    <property type="match status" value="1"/>
</dbReference>
<accession>A0A327YGR9</accession>
<dbReference type="Proteomes" id="UP000248555">
    <property type="component" value="Unassembled WGS sequence"/>
</dbReference>
<evidence type="ECO:0000313" key="4">
    <source>
        <dbReference type="Proteomes" id="UP000248555"/>
    </source>
</evidence>
<dbReference type="GO" id="GO:0046872">
    <property type="term" value="F:metal ion binding"/>
    <property type="evidence" value="ECO:0007669"/>
    <property type="project" value="InterPro"/>
</dbReference>
<dbReference type="Gene3D" id="3.30.470.20">
    <property type="entry name" value="ATP-grasp fold, B domain"/>
    <property type="match status" value="1"/>
</dbReference>
<sequence>MNSTRAIAVITEILETNETNHFGSIHDFCIELAEYAARKGFLFYVTSLTIYTGNERLGYIWKNNSWVKTPVPEAGCIYNRIHSRKTEHSPNFQEFLQHLQNNHIPIFNERFLNKWEVYQCLSSYEYLCPFLPETKMFTSKQTLEQFLAEYETVFIKPIHGSQGKKIFRIQKKEGHFLLDYSTFSVEKEQIYPSVSALFLALKERINQPVIIQQGIPLQTYKNRPVDFRLLCHRVNESKWKVTSLVARVASEENFVSNAARGGELFHMNEMLKELYEPSTSTWQKKFLKELSLEIAAILSASTAGLYGEFGIDLALDTCGKSWVIEVNTKPSKNLDMAFSAKRIRPSAKAIIDYCTYLINQKEEEFS</sequence>
<evidence type="ECO:0000313" key="3">
    <source>
        <dbReference type="EMBL" id="RAK19462.1"/>
    </source>
</evidence>
<dbReference type="InterPro" id="IPR026838">
    <property type="entry name" value="YheC/D"/>
</dbReference>
<dbReference type="GO" id="GO:0009432">
    <property type="term" value="P:SOS response"/>
    <property type="evidence" value="ECO:0007669"/>
    <property type="project" value="TreeGrafter"/>
</dbReference>
<dbReference type="InterPro" id="IPR011761">
    <property type="entry name" value="ATP-grasp"/>
</dbReference>